<dbReference type="InterPro" id="IPR001394">
    <property type="entry name" value="Peptidase_C19_UCH"/>
</dbReference>
<accession>A0A6A6ZXH6</accession>
<dbReference type="CDD" id="cd02662">
    <property type="entry name" value="Peptidase_C19F"/>
    <property type="match status" value="1"/>
</dbReference>
<dbReference type="EC" id="3.4.19.12" evidence="3"/>
<dbReference type="Gene3D" id="3.90.70.10">
    <property type="entry name" value="Cysteine proteinases"/>
    <property type="match status" value="1"/>
</dbReference>
<dbReference type="Pfam" id="PF00443">
    <property type="entry name" value="UCH"/>
    <property type="match status" value="1"/>
</dbReference>
<feature type="compositionally biased region" description="Acidic residues" evidence="8">
    <location>
        <begin position="620"/>
        <end position="631"/>
    </location>
</feature>
<dbReference type="PROSITE" id="PS50235">
    <property type="entry name" value="USP_3"/>
    <property type="match status" value="1"/>
</dbReference>
<dbReference type="GO" id="GO:0005829">
    <property type="term" value="C:cytosol"/>
    <property type="evidence" value="ECO:0007669"/>
    <property type="project" value="TreeGrafter"/>
</dbReference>
<dbReference type="PANTHER" id="PTHR24006:SF888">
    <property type="entry name" value="UBIQUITIN CARBOXYL-TERMINAL HYDROLASE 30"/>
    <property type="match status" value="1"/>
</dbReference>
<organism evidence="10 11">
    <name type="scientific">Ophiobolus disseminans</name>
    <dbReference type="NCBI Taxonomy" id="1469910"/>
    <lineage>
        <taxon>Eukaryota</taxon>
        <taxon>Fungi</taxon>
        <taxon>Dikarya</taxon>
        <taxon>Ascomycota</taxon>
        <taxon>Pezizomycotina</taxon>
        <taxon>Dothideomycetes</taxon>
        <taxon>Pleosporomycetidae</taxon>
        <taxon>Pleosporales</taxon>
        <taxon>Pleosporineae</taxon>
        <taxon>Phaeosphaeriaceae</taxon>
        <taxon>Ophiobolus</taxon>
    </lineage>
</organism>
<keyword evidence="5" id="KW-0833">Ubl conjugation pathway</keyword>
<sequence>MTCNSPNIPGTTKKLSAMSDYDFPSFEDPYRRWSTPESTISLTSILLTTIVGACVLFKALELSGFPVWFWFDCIAHMSFGLLQLRGAPAQQSETDPSDETPQGAGGMLSRLDGVFRRGFRGITGALSSPPSNAPPGLGNISNSCYQNSVIQGFAALPSLREYLSHITTEHPTFSSNTTNGALHDLITRLNDPDNQGRYFWVPGRLKSMSTFTQQDAQEYYSKILDELDMEVRKASSSKRRSSVSLLEATRGLSDLPLAAGDEEVTDNDDATQAAAEQPNIMSNPLDGLLAQRVGCTSCGYSEGLSMIPFNCMTVSLGSDNFYDIRDCLDEYTKLEYIDGVECAKCTLLRLQKTLTPLVTANPGSPFEKRLNAVLEIMDDEKFEDNTLVKTLNIPKKNWTQSSKSKQIVVARAPKSLVLHVNRSIFDENTGAQYKNTAGVSYPRTLDLGDWCLGSSPSGSRRPDMSQEEWPRDPKQSMLFGNQEGNIDSPFQYRLRAVVTHAGTHGSGHYVCYRPHATVAAESEEGEQDQGKPQGEQWWRFSDDSVYAVSEAQAHQANVFMLFYERLDGATSSTLREAEPIREAFPVPDDAPLPPEDIRQLTNYSIDSEFAVGLPLPDDDEEFDDIFFEGDDTNPRSSSFLPHADDAEFDEKHSNLTPPPETTIAESAQETPVESINDDTETEMSEAESEDAPSTQFTSDSEAELASPPTLKPFMPLPPHMMRTAGNAAARGQGGRQSLPMVSAT</sequence>
<proteinExistence type="inferred from homology"/>
<evidence type="ECO:0000256" key="6">
    <source>
        <dbReference type="ARBA" id="ARBA00022801"/>
    </source>
</evidence>
<keyword evidence="11" id="KW-1185">Reference proteome</keyword>
<evidence type="ECO:0000256" key="8">
    <source>
        <dbReference type="SAM" id="MobiDB-lite"/>
    </source>
</evidence>
<dbReference type="GO" id="GO:0016579">
    <property type="term" value="P:protein deubiquitination"/>
    <property type="evidence" value="ECO:0007669"/>
    <property type="project" value="InterPro"/>
</dbReference>
<evidence type="ECO:0000256" key="2">
    <source>
        <dbReference type="ARBA" id="ARBA00009085"/>
    </source>
</evidence>
<dbReference type="GO" id="GO:0004843">
    <property type="term" value="F:cysteine-type deubiquitinase activity"/>
    <property type="evidence" value="ECO:0007669"/>
    <property type="project" value="UniProtKB-EC"/>
</dbReference>
<feature type="compositionally biased region" description="Polar residues" evidence="8">
    <location>
        <begin position="663"/>
        <end position="673"/>
    </location>
</feature>
<dbReference type="GO" id="GO:0005634">
    <property type="term" value="C:nucleus"/>
    <property type="evidence" value="ECO:0007669"/>
    <property type="project" value="TreeGrafter"/>
</dbReference>
<evidence type="ECO:0000313" key="11">
    <source>
        <dbReference type="Proteomes" id="UP000799424"/>
    </source>
</evidence>
<dbReference type="SUPFAM" id="SSF54001">
    <property type="entry name" value="Cysteine proteinases"/>
    <property type="match status" value="1"/>
</dbReference>
<evidence type="ECO:0000256" key="7">
    <source>
        <dbReference type="ARBA" id="ARBA00022807"/>
    </source>
</evidence>
<dbReference type="PANTHER" id="PTHR24006">
    <property type="entry name" value="UBIQUITIN CARBOXYL-TERMINAL HYDROLASE"/>
    <property type="match status" value="1"/>
</dbReference>
<evidence type="ECO:0000313" key="10">
    <source>
        <dbReference type="EMBL" id="KAF2825546.1"/>
    </source>
</evidence>
<comment type="similarity">
    <text evidence="2">Belongs to the peptidase C19 family.</text>
</comment>
<dbReference type="OrthoDB" id="2020758at2759"/>
<feature type="domain" description="USP" evidence="9">
    <location>
        <begin position="135"/>
        <end position="566"/>
    </location>
</feature>
<protein>
    <recommendedName>
        <fullName evidence="3">ubiquitinyl hydrolase 1</fullName>
        <ecNumber evidence="3">3.4.19.12</ecNumber>
    </recommendedName>
</protein>
<dbReference type="Proteomes" id="UP000799424">
    <property type="component" value="Unassembled WGS sequence"/>
</dbReference>
<gene>
    <name evidence="10" type="ORF">CC86DRAFT_370531</name>
</gene>
<evidence type="ECO:0000256" key="1">
    <source>
        <dbReference type="ARBA" id="ARBA00000707"/>
    </source>
</evidence>
<dbReference type="PROSITE" id="PS00973">
    <property type="entry name" value="USP_2"/>
    <property type="match status" value="1"/>
</dbReference>
<dbReference type="InterPro" id="IPR038765">
    <property type="entry name" value="Papain-like_cys_pep_sf"/>
</dbReference>
<feature type="compositionally biased region" description="Basic and acidic residues" evidence="8">
    <location>
        <begin position="642"/>
        <end position="653"/>
    </location>
</feature>
<dbReference type="EMBL" id="MU006227">
    <property type="protein sequence ID" value="KAF2825546.1"/>
    <property type="molecule type" value="Genomic_DNA"/>
</dbReference>
<dbReference type="InterPro" id="IPR050164">
    <property type="entry name" value="Peptidase_C19"/>
</dbReference>
<keyword evidence="4" id="KW-0645">Protease</keyword>
<keyword evidence="7" id="KW-0788">Thiol protease</keyword>
<keyword evidence="6" id="KW-0378">Hydrolase</keyword>
<evidence type="ECO:0000256" key="4">
    <source>
        <dbReference type="ARBA" id="ARBA00022670"/>
    </source>
</evidence>
<dbReference type="InterPro" id="IPR028889">
    <property type="entry name" value="USP"/>
</dbReference>
<evidence type="ECO:0000256" key="5">
    <source>
        <dbReference type="ARBA" id="ARBA00022786"/>
    </source>
</evidence>
<evidence type="ECO:0000259" key="9">
    <source>
        <dbReference type="PROSITE" id="PS50235"/>
    </source>
</evidence>
<evidence type="ECO:0000256" key="3">
    <source>
        <dbReference type="ARBA" id="ARBA00012759"/>
    </source>
</evidence>
<dbReference type="AlphaFoldDB" id="A0A6A6ZXH6"/>
<comment type="catalytic activity">
    <reaction evidence="1">
        <text>Thiol-dependent hydrolysis of ester, thioester, amide, peptide and isopeptide bonds formed by the C-terminal Gly of ubiquitin (a 76-residue protein attached to proteins as an intracellular targeting signal).</text>
        <dbReference type="EC" id="3.4.19.12"/>
    </reaction>
</comment>
<dbReference type="InterPro" id="IPR018200">
    <property type="entry name" value="USP_CS"/>
</dbReference>
<feature type="compositionally biased region" description="Acidic residues" evidence="8">
    <location>
        <begin position="675"/>
        <end position="690"/>
    </location>
</feature>
<reference evidence="10" key="1">
    <citation type="journal article" date="2020" name="Stud. Mycol.">
        <title>101 Dothideomycetes genomes: a test case for predicting lifestyles and emergence of pathogens.</title>
        <authorList>
            <person name="Haridas S."/>
            <person name="Albert R."/>
            <person name="Binder M."/>
            <person name="Bloem J."/>
            <person name="Labutti K."/>
            <person name="Salamov A."/>
            <person name="Andreopoulos B."/>
            <person name="Baker S."/>
            <person name="Barry K."/>
            <person name="Bills G."/>
            <person name="Bluhm B."/>
            <person name="Cannon C."/>
            <person name="Castanera R."/>
            <person name="Culley D."/>
            <person name="Daum C."/>
            <person name="Ezra D."/>
            <person name="Gonzalez J."/>
            <person name="Henrissat B."/>
            <person name="Kuo A."/>
            <person name="Liang C."/>
            <person name="Lipzen A."/>
            <person name="Lutzoni F."/>
            <person name="Magnuson J."/>
            <person name="Mondo S."/>
            <person name="Nolan M."/>
            <person name="Ohm R."/>
            <person name="Pangilinan J."/>
            <person name="Park H.-J."/>
            <person name="Ramirez L."/>
            <person name="Alfaro M."/>
            <person name="Sun H."/>
            <person name="Tritt A."/>
            <person name="Yoshinaga Y."/>
            <person name="Zwiers L.-H."/>
            <person name="Turgeon B."/>
            <person name="Goodwin S."/>
            <person name="Spatafora J."/>
            <person name="Crous P."/>
            <person name="Grigoriev I."/>
        </authorList>
    </citation>
    <scope>NUCLEOTIDE SEQUENCE</scope>
    <source>
        <strain evidence="10">CBS 113818</strain>
    </source>
</reference>
<feature type="region of interest" description="Disordered" evidence="8">
    <location>
        <begin position="620"/>
        <end position="744"/>
    </location>
</feature>
<name>A0A6A6ZXH6_9PLEO</name>
<dbReference type="GO" id="GO:0006508">
    <property type="term" value="P:proteolysis"/>
    <property type="evidence" value="ECO:0007669"/>
    <property type="project" value="UniProtKB-KW"/>
</dbReference>